<gene>
    <name evidence="2" type="ORF">ACHAWU_004475</name>
</gene>
<dbReference type="AlphaFoldDB" id="A0ABD3M108"/>
<dbReference type="Proteomes" id="UP001530293">
    <property type="component" value="Unassembled WGS sequence"/>
</dbReference>
<dbReference type="EMBL" id="JALLBG020000255">
    <property type="protein sequence ID" value="KAL3757690.1"/>
    <property type="molecule type" value="Genomic_DNA"/>
</dbReference>
<feature type="compositionally biased region" description="Acidic residues" evidence="1">
    <location>
        <begin position="370"/>
        <end position="381"/>
    </location>
</feature>
<evidence type="ECO:0000313" key="3">
    <source>
        <dbReference type="Proteomes" id="UP001530293"/>
    </source>
</evidence>
<proteinExistence type="predicted"/>
<feature type="compositionally biased region" description="Gly residues" evidence="1">
    <location>
        <begin position="509"/>
        <end position="521"/>
    </location>
</feature>
<feature type="compositionally biased region" description="Basic and acidic residues" evidence="1">
    <location>
        <begin position="552"/>
        <end position="564"/>
    </location>
</feature>
<keyword evidence="3" id="KW-1185">Reference proteome</keyword>
<feature type="region of interest" description="Disordered" evidence="1">
    <location>
        <begin position="480"/>
        <end position="617"/>
    </location>
</feature>
<protein>
    <submittedName>
        <fullName evidence="2">Uncharacterized protein</fullName>
    </submittedName>
</protein>
<feature type="compositionally biased region" description="Polar residues" evidence="1">
    <location>
        <begin position="539"/>
        <end position="548"/>
    </location>
</feature>
<sequence length="829" mass="92801">MDDKSIERIYVGGLDPSRGLTVELVASRLCDVKDVKIHSINDVAINKCKDMQSKGQSTYNNSKRVVFDEDGDLVDTRNFFYVEACCVAGAAANSDANNTVVSALDLLSKQYNGVKWMGCTLRVESARPHFLKRLEQERAVRDDDNRDSVNEHIPDDNTEQQIVKEKVINNRRRLRIRKRFGEEAFHVDTLPHPIELRSGNNDGDVDVEGWKQFSTLHKRMHDKWQSQQRKLVERRKMERRLWASGKKIDPISATADKNDDLRSLMFLNRGIHIRFSDHDVSMKESMTSVSQLDLPVGSSSAHPSDTDDSSTHKDEDSNLPSTTYVWSDDDDGDDDDDDERSDEVESKSDGGDNNVAVGEKHVAGKQYVWSDDETEEDDSTDNSETHNMDITQQHGPQGSINRKYGKTLADGSEYTRAVAIDEFSGGMDFDSVPNPHDGSLVGSDSDGDDDLESENDDASNICLDDDIRSNMDVLSQLFPGEHFDKKPLAASLTAAGGDEDSRNESVDTGGQGRSTFGGGGLIMQRYDPTKEADKRFEMTRTNNESDNVAPSKDAHKEVDNEVTKDASVSSESSDKDDDEDETTQTAMLHEKDSSGNRSDEQLTTTADAKGAAVPANDIYQQDKLEDIFNNSRNGVPDVSFGELFRSEEQNSLSHKTDHVESEVYEQDKLEDVFKQGRADVEQSGGFTFGFLSQPEVTIANEVSGQAPFSFGFASGTDVPDLVQKSVEESHNICRLDTDACNPISTLKELGERPRNKQVKRIRYSEQELDKFEDLFFSLNEGPQILKDLNGMKQETGNQELWQKERQILTADWKRKQKAALSRKGKQSRR</sequence>
<feature type="compositionally biased region" description="Acidic residues" evidence="1">
    <location>
        <begin position="327"/>
        <end position="342"/>
    </location>
</feature>
<feature type="compositionally biased region" description="Basic and acidic residues" evidence="1">
    <location>
        <begin position="527"/>
        <end position="538"/>
    </location>
</feature>
<feature type="compositionally biased region" description="Acidic residues" evidence="1">
    <location>
        <begin position="445"/>
        <end position="457"/>
    </location>
</feature>
<feature type="compositionally biased region" description="Polar residues" evidence="1">
    <location>
        <begin position="388"/>
        <end position="400"/>
    </location>
</feature>
<evidence type="ECO:0000256" key="1">
    <source>
        <dbReference type="SAM" id="MobiDB-lite"/>
    </source>
</evidence>
<reference evidence="2 3" key="1">
    <citation type="submission" date="2024-10" db="EMBL/GenBank/DDBJ databases">
        <title>Updated reference genomes for cyclostephanoid diatoms.</title>
        <authorList>
            <person name="Roberts W.R."/>
            <person name="Alverson A.J."/>
        </authorList>
    </citation>
    <scope>NUCLEOTIDE SEQUENCE [LARGE SCALE GENOMIC DNA]</scope>
    <source>
        <strain evidence="2 3">AJA232-27</strain>
    </source>
</reference>
<feature type="compositionally biased region" description="Basic and acidic residues" evidence="1">
    <location>
        <begin position="588"/>
        <end position="600"/>
    </location>
</feature>
<feature type="compositionally biased region" description="Polar residues" evidence="1">
    <location>
        <begin position="286"/>
        <end position="303"/>
    </location>
</feature>
<accession>A0ABD3M108</accession>
<feature type="region of interest" description="Disordered" evidence="1">
    <location>
        <begin position="286"/>
        <end position="405"/>
    </location>
</feature>
<comment type="caution">
    <text evidence="2">The sequence shown here is derived from an EMBL/GenBank/DDBJ whole genome shotgun (WGS) entry which is preliminary data.</text>
</comment>
<organism evidence="2 3">
    <name type="scientific">Discostella pseudostelligera</name>
    <dbReference type="NCBI Taxonomy" id="259834"/>
    <lineage>
        <taxon>Eukaryota</taxon>
        <taxon>Sar</taxon>
        <taxon>Stramenopiles</taxon>
        <taxon>Ochrophyta</taxon>
        <taxon>Bacillariophyta</taxon>
        <taxon>Coscinodiscophyceae</taxon>
        <taxon>Thalassiosirophycidae</taxon>
        <taxon>Stephanodiscales</taxon>
        <taxon>Stephanodiscaceae</taxon>
        <taxon>Discostella</taxon>
    </lineage>
</organism>
<evidence type="ECO:0000313" key="2">
    <source>
        <dbReference type="EMBL" id="KAL3757690.1"/>
    </source>
</evidence>
<feature type="region of interest" description="Disordered" evidence="1">
    <location>
        <begin position="425"/>
        <end position="462"/>
    </location>
</feature>
<name>A0ABD3M108_9STRA</name>